<protein>
    <submittedName>
        <fullName evidence="3">Transcriptional regulator</fullName>
    </submittedName>
</protein>
<dbReference type="CDD" id="cd00090">
    <property type="entry name" value="HTH_ARSR"/>
    <property type="match status" value="1"/>
</dbReference>
<dbReference type="EMBL" id="SFAT01000105">
    <property type="protein sequence ID" value="TRU96949.1"/>
    <property type="molecule type" value="Genomic_DNA"/>
</dbReference>
<comment type="caution">
    <text evidence="3">The sequence shown here is derived from an EMBL/GenBank/DDBJ whole genome shotgun (WGS) entry which is preliminary data.</text>
</comment>
<accession>A0A552JMM5</accession>
<evidence type="ECO:0000259" key="2">
    <source>
        <dbReference type="Pfam" id="PF04326"/>
    </source>
</evidence>
<evidence type="ECO:0000313" key="4">
    <source>
        <dbReference type="Proteomes" id="UP000320523"/>
    </source>
</evidence>
<feature type="compositionally biased region" description="Polar residues" evidence="1">
    <location>
        <begin position="519"/>
        <end position="567"/>
    </location>
</feature>
<name>A0A552JMM5_9CHRO</name>
<dbReference type="PANTHER" id="PTHR30595">
    <property type="entry name" value="GLPR-RELATED TRANSCRIPTIONAL REPRESSOR"/>
    <property type="match status" value="1"/>
</dbReference>
<dbReference type="InterPro" id="IPR038475">
    <property type="entry name" value="RecG_C_sf"/>
</dbReference>
<dbReference type="PANTHER" id="PTHR30595:SF6">
    <property type="entry name" value="SCHLAFEN ALBA-2 DOMAIN-CONTAINING PROTEIN"/>
    <property type="match status" value="1"/>
</dbReference>
<feature type="domain" description="Schlafen AlbA-2" evidence="2">
    <location>
        <begin position="16"/>
        <end position="142"/>
    </location>
</feature>
<reference evidence="3 4" key="1">
    <citation type="submission" date="2019-01" db="EMBL/GenBank/DDBJ databases">
        <title>Coherence of Microcystis species and biogeography revealed through population genomics.</title>
        <authorList>
            <person name="Perez-Carrascal O.M."/>
            <person name="Terrat Y."/>
            <person name="Giani A."/>
            <person name="Fortin N."/>
            <person name="Tromas N."/>
            <person name="Shapiro B.J."/>
        </authorList>
    </citation>
    <scope>NUCLEOTIDE SEQUENCE [LARGE SCALE GENOMIC DNA]</scope>
    <source>
        <strain evidence="3">Mw_QC_S_20081001_S30D</strain>
    </source>
</reference>
<dbReference type="InterPro" id="IPR036388">
    <property type="entry name" value="WH-like_DNA-bd_sf"/>
</dbReference>
<feature type="region of interest" description="Disordered" evidence="1">
    <location>
        <begin position="653"/>
        <end position="672"/>
    </location>
</feature>
<dbReference type="InterPro" id="IPR007421">
    <property type="entry name" value="Schlafen_AlbA_2_dom"/>
</dbReference>
<dbReference type="Gene3D" id="1.10.10.10">
    <property type="entry name" value="Winged helix-like DNA-binding domain superfamily/Winged helix DNA-binding domain"/>
    <property type="match status" value="1"/>
</dbReference>
<dbReference type="InterPro" id="IPR038461">
    <property type="entry name" value="Schlafen_AlbA_2_dom_sf"/>
</dbReference>
<dbReference type="Gene3D" id="3.30.950.30">
    <property type="entry name" value="Schlafen, AAA domain"/>
    <property type="match status" value="1"/>
</dbReference>
<gene>
    <name evidence="3" type="ORF">EWV75_10100</name>
</gene>
<dbReference type="Gene3D" id="3.30.565.60">
    <property type="match status" value="1"/>
</dbReference>
<sequence length="672" mass="75934">MLTFDELWELLIAQDESVEIEAKKASEVGKSCWETISAFANEFGLGGGYLLLGIKSPQNSDSKTYEIEGLTDLDKIQTDLSCQCASAFNIPIRPQIEVAPKDGKIVMVVFVPEAQPSEKPVFIKNKGLPRGAYRRISSTDQSCSDRDMERFYQERSYQTYDTTPIPEAPLDDLDPDAIAAYRRERKAFNPDASELNYDDRELLYSLNAIVKHPTQKGEYCLTFAGLILFGNAITLRRHCPMHRIDYILVEGKEWVADPDKRFQVVEVREPLLLAIPRLITLVLNDLPKAFSLDENGIHRRETPIIPRRVIREAIVNAVMHRNYRERSPVQIIRFSDRLEIRNPGYSLKPTDEFDQPTSKTRNEKIATVLHEVNMAETKGSGGKIMLDKMLEANLTLPLFVSNRDKDDFRVTLFTHHLLDEEDIQWLTQFKNHTLSPDETKALVVLRQVGMINNLIYRVTNDVDTLTASHHLRRLRDAGLLEQQGKGSATCYTLASGAQSARPDRDKDSNPESNGRGHSLSGQQDTSNPDSSTEGAKSLSGQQDTSNLDSSTKGAKSLSGQQDTSNLDSSTFASKQLELDLFAVVESESLKERLASLGKRPGTKEIRELILDLCEIKDRSSSELASLLQRSRKHLLCEHIKPLIQEGELEYTNPEKLNDPHQTYRTTRQYKKI</sequence>
<organism evidence="3 4">
    <name type="scientific">Microcystis wesenbergii Mw_QC_S_20081001_S30D</name>
    <dbReference type="NCBI Taxonomy" id="2486245"/>
    <lineage>
        <taxon>Bacteria</taxon>
        <taxon>Bacillati</taxon>
        <taxon>Cyanobacteriota</taxon>
        <taxon>Cyanophyceae</taxon>
        <taxon>Oscillatoriophycideae</taxon>
        <taxon>Chroococcales</taxon>
        <taxon>Microcystaceae</taxon>
        <taxon>Microcystis</taxon>
    </lineage>
</organism>
<evidence type="ECO:0000256" key="1">
    <source>
        <dbReference type="SAM" id="MobiDB-lite"/>
    </source>
</evidence>
<dbReference type="Proteomes" id="UP000320523">
    <property type="component" value="Unassembled WGS sequence"/>
</dbReference>
<proteinExistence type="predicted"/>
<evidence type="ECO:0000313" key="3">
    <source>
        <dbReference type="EMBL" id="TRU96949.1"/>
    </source>
</evidence>
<feature type="region of interest" description="Disordered" evidence="1">
    <location>
        <begin position="494"/>
        <end position="567"/>
    </location>
</feature>
<dbReference type="Pfam" id="PF13749">
    <property type="entry name" value="HATPase_c_4"/>
    <property type="match status" value="1"/>
</dbReference>
<dbReference type="AlphaFoldDB" id="A0A552JMM5"/>
<dbReference type="InterPro" id="IPR011991">
    <property type="entry name" value="ArsR-like_HTH"/>
</dbReference>
<dbReference type="Pfam" id="PF04326">
    <property type="entry name" value="SLFN_AlbA_2"/>
    <property type="match status" value="1"/>
</dbReference>